<organism evidence="1">
    <name type="scientific">uncultured Solirubrobacteraceae bacterium</name>
    <dbReference type="NCBI Taxonomy" id="1162706"/>
    <lineage>
        <taxon>Bacteria</taxon>
        <taxon>Bacillati</taxon>
        <taxon>Actinomycetota</taxon>
        <taxon>Thermoleophilia</taxon>
        <taxon>Solirubrobacterales</taxon>
        <taxon>Solirubrobacteraceae</taxon>
        <taxon>environmental samples</taxon>
    </lineage>
</organism>
<sequence>MTQTNPQLATLIGLLNAPRRSAVCPGAGTPPGAGGGG</sequence>
<reference evidence="1" key="1">
    <citation type="submission" date="2020-02" db="EMBL/GenBank/DDBJ databases">
        <authorList>
            <person name="Meier V. D."/>
        </authorList>
    </citation>
    <scope>NUCLEOTIDE SEQUENCE</scope>
    <source>
        <strain evidence="1">AVDCRST_MAG30</strain>
    </source>
</reference>
<accession>A0A6J4TN30</accession>
<name>A0A6J4TN30_9ACTN</name>
<dbReference type="EMBL" id="CADCVS010000457">
    <property type="protein sequence ID" value="CAA9527519.1"/>
    <property type="molecule type" value="Genomic_DNA"/>
</dbReference>
<dbReference type="AlphaFoldDB" id="A0A6J4TN30"/>
<protein>
    <submittedName>
        <fullName evidence="1">Uncharacterized protein</fullName>
    </submittedName>
</protein>
<proteinExistence type="predicted"/>
<evidence type="ECO:0000313" key="1">
    <source>
        <dbReference type="EMBL" id="CAA9527519.1"/>
    </source>
</evidence>
<gene>
    <name evidence="1" type="ORF">AVDCRST_MAG30-3492</name>
</gene>